<dbReference type="AlphaFoldDB" id="A0AAW1BSD4"/>
<dbReference type="GO" id="GO:0005615">
    <property type="term" value="C:extracellular space"/>
    <property type="evidence" value="ECO:0007669"/>
    <property type="project" value="TreeGrafter"/>
</dbReference>
<dbReference type="Gene3D" id="4.10.410.10">
    <property type="entry name" value="Pancreatic trypsin inhibitor Kunitz domain"/>
    <property type="match status" value="1"/>
</dbReference>
<proteinExistence type="inferred from homology"/>
<evidence type="ECO:0000259" key="4">
    <source>
        <dbReference type="PROSITE" id="PS50279"/>
    </source>
</evidence>
<dbReference type="PROSITE" id="PS00280">
    <property type="entry name" value="BPTI_KUNITZ_1"/>
    <property type="match status" value="1"/>
</dbReference>
<gene>
    <name evidence="5" type="ORF">NXF25_009891</name>
</gene>
<dbReference type="InterPro" id="IPR020901">
    <property type="entry name" value="Prtase_inh_Kunz-CS"/>
</dbReference>
<dbReference type="PROSITE" id="PS50279">
    <property type="entry name" value="BPTI_KUNITZ_2"/>
    <property type="match status" value="1"/>
</dbReference>
<evidence type="ECO:0000313" key="5">
    <source>
        <dbReference type="EMBL" id="KAK9405064.1"/>
    </source>
</evidence>
<dbReference type="EMBL" id="JAOTOJ010000003">
    <property type="protein sequence ID" value="KAK9405064.1"/>
    <property type="molecule type" value="Genomic_DNA"/>
</dbReference>
<dbReference type="InterPro" id="IPR050098">
    <property type="entry name" value="TFPI/VKTCI-like"/>
</dbReference>
<reference evidence="5 6" key="1">
    <citation type="journal article" date="2024" name="Proc. Natl. Acad. Sci. U.S.A.">
        <title>The genetic regulatory architecture and epigenomic basis for age-related changes in rattlesnake venom.</title>
        <authorList>
            <person name="Hogan M.P."/>
            <person name="Holding M.L."/>
            <person name="Nystrom G.S."/>
            <person name="Colston T.J."/>
            <person name="Bartlett D.A."/>
            <person name="Mason A.J."/>
            <person name="Ellsworth S.A."/>
            <person name="Rautsaw R.M."/>
            <person name="Lawrence K.C."/>
            <person name="Strickland J.L."/>
            <person name="He B."/>
            <person name="Fraser P."/>
            <person name="Margres M.J."/>
            <person name="Gilbert D.M."/>
            <person name="Gibbs H.L."/>
            <person name="Parkinson C.L."/>
            <person name="Rokyta D.R."/>
        </authorList>
    </citation>
    <scope>NUCLEOTIDE SEQUENCE [LARGE SCALE GENOMIC DNA]</scope>
    <source>
        <strain evidence="5">DRR0105</strain>
    </source>
</reference>
<name>A0AAW1BSD4_CROAD</name>
<evidence type="ECO:0000256" key="2">
    <source>
        <dbReference type="ARBA" id="ARBA00023157"/>
    </source>
</evidence>
<evidence type="ECO:0000256" key="3">
    <source>
        <dbReference type="SAM" id="SignalP"/>
    </source>
</evidence>
<dbReference type="SMART" id="SM00131">
    <property type="entry name" value="KU"/>
    <property type="match status" value="1"/>
</dbReference>
<dbReference type="PANTHER" id="PTHR10083:SF374">
    <property type="entry name" value="BPTI_KUNITZ INHIBITOR DOMAIN-CONTAINING PROTEIN"/>
    <property type="match status" value="1"/>
</dbReference>
<protein>
    <submittedName>
        <fullName evidence="5">Kunitz-type serine protease inhibitor like dendrotoxin K-like</fullName>
    </submittedName>
</protein>
<dbReference type="CDD" id="cd00109">
    <property type="entry name" value="Kunitz-type"/>
    <property type="match status" value="1"/>
</dbReference>
<dbReference type="InterPro" id="IPR002223">
    <property type="entry name" value="Kunitz_BPTI"/>
</dbReference>
<dbReference type="PANTHER" id="PTHR10083">
    <property type="entry name" value="KUNITZ-TYPE PROTEASE INHIBITOR-RELATED"/>
    <property type="match status" value="1"/>
</dbReference>
<feature type="signal peptide" evidence="3">
    <location>
        <begin position="1"/>
        <end position="19"/>
    </location>
</feature>
<dbReference type="InterPro" id="IPR036880">
    <property type="entry name" value="Kunitz_BPTI_sf"/>
</dbReference>
<feature type="chain" id="PRO_5044024742" evidence="3">
    <location>
        <begin position="20"/>
        <end position="150"/>
    </location>
</feature>
<comment type="similarity">
    <text evidence="1">Belongs to the venom Kunitz-type family.</text>
</comment>
<feature type="domain" description="BPTI/Kunitz inhibitor" evidence="4">
    <location>
        <begin position="26"/>
        <end position="76"/>
    </location>
</feature>
<comment type="caution">
    <text evidence="5">The sequence shown here is derived from an EMBL/GenBank/DDBJ whole genome shotgun (WGS) entry which is preliminary data.</text>
</comment>
<keyword evidence="5" id="KW-0646">Protease inhibitor</keyword>
<evidence type="ECO:0000256" key="1">
    <source>
        <dbReference type="ARBA" id="ARBA00008415"/>
    </source>
</evidence>
<keyword evidence="3" id="KW-0732">Signal</keyword>
<dbReference type="GO" id="GO:0004867">
    <property type="term" value="F:serine-type endopeptidase inhibitor activity"/>
    <property type="evidence" value="ECO:0007669"/>
    <property type="project" value="UniProtKB-KW"/>
</dbReference>
<organism evidence="5 6">
    <name type="scientific">Crotalus adamanteus</name>
    <name type="common">Eastern diamondback rattlesnake</name>
    <dbReference type="NCBI Taxonomy" id="8729"/>
    <lineage>
        <taxon>Eukaryota</taxon>
        <taxon>Metazoa</taxon>
        <taxon>Chordata</taxon>
        <taxon>Craniata</taxon>
        <taxon>Vertebrata</taxon>
        <taxon>Euteleostomi</taxon>
        <taxon>Lepidosauria</taxon>
        <taxon>Squamata</taxon>
        <taxon>Bifurcata</taxon>
        <taxon>Unidentata</taxon>
        <taxon>Episquamata</taxon>
        <taxon>Toxicofera</taxon>
        <taxon>Serpentes</taxon>
        <taxon>Colubroidea</taxon>
        <taxon>Viperidae</taxon>
        <taxon>Crotalinae</taxon>
        <taxon>Crotalus</taxon>
    </lineage>
</organism>
<evidence type="ECO:0000313" key="6">
    <source>
        <dbReference type="Proteomes" id="UP001474421"/>
    </source>
</evidence>
<dbReference type="SUPFAM" id="SSF57362">
    <property type="entry name" value="BPTI-like"/>
    <property type="match status" value="1"/>
</dbReference>
<keyword evidence="6" id="KW-1185">Reference proteome</keyword>
<dbReference type="Proteomes" id="UP001474421">
    <property type="component" value="Unassembled WGS sequence"/>
</dbReference>
<dbReference type="Pfam" id="PF00014">
    <property type="entry name" value="Kunitz_BPTI"/>
    <property type="match status" value="1"/>
</dbReference>
<accession>A0AAW1BSD4</accession>
<keyword evidence="5" id="KW-0722">Serine protease inhibitor</keyword>
<dbReference type="PRINTS" id="PR00759">
    <property type="entry name" value="BASICPTASE"/>
</dbReference>
<sequence length="150" mass="16799">MAILLLQASLVLWANLCMASGDLGICILPPDGGLCYTLQKRWYFDYEKKTCLPFSWTGCGGNENNFESWSECQKACSPYEVGSPTWIPDTSRIRVLILTLTFFSQADQENAERKSFGERIMDKNQRRQNFTPGIGESLSLGANLEVVSAK</sequence>
<keyword evidence="2" id="KW-1015">Disulfide bond</keyword>